<comment type="caution">
    <text evidence="9">The sequence shown here is derived from an EMBL/GenBank/DDBJ whole genome shotgun (WGS) entry which is preliminary data.</text>
</comment>
<comment type="similarity">
    <text evidence="1 8">Belongs to the endoribonuclease YbeY family.</text>
</comment>
<dbReference type="EMBL" id="NRRV01000009">
    <property type="protein sequence ID" value="MBK1630236.1"/>
    <property type="molecule type" value="Genomic_DNA"/>
</dbReference>
<accession>A0ABS1CFS7</accession>
<dbReference type="InterPro" id="IPR002036">
    <property type="entry name" value="YbeY"/>
</dbReference>
<dbReference type="InterPro" id="IPR020549">
    <property type="entry name" value="YbeY_CS"/>
</dbReference>
<evidence type="ECO:0000256" key="6">
    <source>
        <dbReference type="ARBA" id="ARBA00022801"/>
    </source>
</evidence>
<dbReference type="EC" id="3.1.-.-" evidence="8"/>
<keyword evidence="10" id="KW-1185">Reference proteome</keyword>
<feature type="binding site" evidence="8">
    <location>
        <position position="124"/>
    </location>
    <ligand>
        <name>Zn(2+)</name>
        <dbReference type="ChEBI" id="CHEBI:29105"/>
        <note>catalytic</note>
    </ligand>
</feature>
<name>A0ABS1CFS7_9GAMM</name>
<evidence type="ECO:0000256" key="3">
    <source>
        <dbReference type="ARBA" id="ARBA00022722"/>
    </source>
</evidence>
<keyword evidence="8" id="KW-0963">Cytoplasm</keyword>
<dbReference type="PROSITE" id="PS01306">
    <property type="entry name" value="UPF0054"/>
    <property type="match status" value="1"/>
</dbReference>
<dbReference type="Pfam" id="PF02130">
    <property type="entry name" value="YbeY"/>
    <property type="match status" value="1"/>
</dbReference>
<feature type="binding site" evidence="8">
    <location>
        <position position="134"/>
    </location>
    <ligand>
        <name>Zn(2+)</name>
        <dbReference type="ChEBI" id="CHEBI:29105"/>
        <note>catalytic</note>
    </ligand>
</feature>
<gene>
    <name evidence="8" type="primary">ybeY</name>
    <name evidence="9" type="ORF">CKO31_05645</name>
</gene>
<evidence type="ECO:0000256" key="7">
    <source>
        <dbReference type="ARBA" id="ARBA00022833"/>
    </source>
</evidence>
<keyword evidence="4 8" id="KW-0479">Metal-binding</keyword>
<comment type="cofactor">
    <cofactor evidence="8">
        <name>Zn(2+)</name>
        <dbReference type="ChEBI" id="CHEBI:29105"/>
    </cofactor>
    <text evidence="8">Binds 1 zinc ion.</text>
</comment>
<keyword evidence="8" id="KW-0698">rRNA processing</keyword>
<keyword evidence="2 8" id="KW-0690">Ribosome biogenesis</keyword>
<evidence type="ECO:0000256" key="4">
    <source>
        <dbReference type="ARBA" id="ARBA00022723"/>
    </source>
</evidence>
<sequence length="173" mass="18363">MLGVQRACDAPDLPGDERLASWVSAALIAGSAEPRARAALTLRVVDTDEGARLNETYRGKSGPTNVLSFPFEPPSGLPPEALEALGEDLDAELGDLVICAPVLRREAADQGKTLSAHTAHLIVHGTLHLLGYDHIDPAEAARMEALESAILRGLGFPTPYEVPEDPDDHRSSA</sequence>
<proteinExistence type="inferred from homology"/>
<comment type="subcellular location">
    <subcellularLocation>
        <location evidence="8">Cytoplasm</location>
    </subcellularLocation>
</comment>
<organism evidence="9 10">
    <name type="scientific">Thiohalocapsa halophila</name>
    <dbReference type="NCBI Taxonomy" id="69359"/>
    <lineage>
        <taxon>Bacteria</taxon>
        <taxon>Pseudomonadati</taxon>
        <taxon>Pseudomonadota</taxon>
        <taxon>Gammaproteobacteria</taxon>
        <taxon>Chromatiales</taxon>
        <taxon>Chromatiaceae</taxon>
        <taxon>Thiohalocapsa</taxon>
    </lineage>
</organism>
<dbReference type="NCBIfam" id="TIGR00043">
    <property type="entry name" value="rRNA maturation RNase YbeY"/>
    <property type="match status" value="1"/>
</dbReference>
<feature type="binding site" evidence="8">
    <location>
        <position position="128"/>
    </location>
    <ligand>
        <name>Zn(2+)</name>
        <dbReference type="ChEBI" id="CHEBI:29105"/>
        <note>catalytic</note>
    </ligand>
</feature>
<keyword evidence="3 8" id="KW-0540">Nuclease</keyword>
<evidence type="ECO:0000256" key="8">
    <source>
        <dbReference type="HAMAP-Rule" id="MF_00009"/>
    </source>
</evidence>
<dbReference type="Gene3D" id="3.40.390.30">
    <property type="entry name" value="Metalloproteases ('zincins'), catalytic domain"/>
    <property type="match status" value="1"/>
</dbReference>
<evidence type="ECO:0000256" key="2">
    <source>
        <dbReference type="ARBA" id="ARBA00022517"/>
    </source>
</evidence>
<comment type="function">
    <text evidence="8">Single strand-specific metallo-endoribonuclease involved in late-stage 70S ribosome quality control and in maturation of the 3' terminus of the 16S rRNA.</text>
</comment>
<dbReference type="SUPFAM" id="SSF55486">
    <property type="entry name" value="Metalloproteases ('zincins'), catalytic domain"/>
    <property type="match status" value="1"/>
</dbReference>
<protein>
    <recommendedName>
        <fullName evidence="8">Endoribonuclease YbeY</fullName>
        <ecNumber evidence="8">3.1.-.-</ecNumber>
    </recommendedName>
</protein>
<reference evidence="9 10" key="1">
    <citation type="journal article" date="2020" name="Microorganisms">
        <title>Osmotic Adaptation and Compatible Solute Biosynthesis of Phototrophic Bacteria as Revealed from Genome Analyses.</title>
        <authorList>
            <person name="Imhoff J.F."/>
            <person name="Rahn T."/>
            <person name="Kunzel S."/>
            <person name="Keller A."/>
            <person name="Neulinger S.C."/>
        </authorList>
    </citation>
    <scope>NUCLEOTIDE SEQUENCE [LARGE SCALE GENOMIC DNA]</scope>
    <source>
        <strain evidence="9 10">DSM 6210</strain>
    </source>
</reference>
<dbReference type="InterPro" id="IPR023091">
    <property type="entry name" value="MetalPrtase_cat_dom_sf_prd"/>
</dbReference>
<dbReference type="PANTHER" id="PTHR46986:SF1">
    <property type="entry name" value="ENDORIBONUCLEASE YBEY, CHLOROPLASTIC"/>
    <property type="match status" value="1"/>
</dbReference>
<evidence type="ECO:0000256" key="5">
    <source>
        <dbReference type="ARBA" id="ARBA00022759"/>
    </source>
</evidence>
<dbReference type="Proteomes" id="UP000748752">
    <property type="component" value="Unassembled WGS sequence"/>
</dbReference>
<evidence type="ECO:0000313" key="9">
    <source>
        <dbReference type="EMBL" id="MBK1630236.1"/>
    </source>
</evidence>
<dbReference type="HAMAP" id="MF_00009">
    <property type="entry name" value="Endoribonucl_YbeY"/>
    <property type="match status" value="1"/>
</dbReference>
<evidence type="ECO:0000313" key="10">
    <source>
        <dbReference type="Proteomes" id="UP000748752"/>
    </source>
</evidence>
<keyword evidence="6 8" id="KW-0378">Hydrolase</keyword>
<keyword evidence="7 8" id="KW-0862">Zinc</keyword>
<evidence type="ECO:0000256" key="1">
    <source>
        <dbReference type="ARBA" id="ARBA00010875"/>
    </source>
</evidence>
<keyword evidence="5 8" id="KW-0255">Endonuclease</keyword>
<dbReference type="PANTHER" id="PTHR46986">
    <property type="entry name" value="ENDORIBONUCLEASE YBEY, CHLOROPLASTIC"/>
    <property type="match status" value="1"/>
</dbReference>